<protein>
    <recommendedName>
        <fullName evidence="3">Exocyst subunit Exo70 family protein</fullName>
    </recommendedName>
</protein>
<feature type="region of interest" description="Disordered" evidence="4">
    <location>
        <begin position="1"/>
        <end position="21"/>
    </location>
</feature>
<feature type="domain" description="MATH" evidence="5">
    <location>
        <begin position="32"/>
        <end position="165"/>
    </location>
</feature>
<reference evidence="6" key="1">
    <citation type="journal article" date="2016" name="Nat. Genet.">
        <title>A high-quality carrot genome assembly provides new insights into carotenoid accumulation and asterid genome evolution.</title>
        <authorList>
            <person name="Iorizzo M."/>
            <person name="Ellison S."/>
            <person name="Senalik D."/>
            <person name="Zeng P."/>
            <person name="Satapoomin P."/>
            <person name="Huang J."/>
            <person name="Bowman M."/>
            <person name="Iovene M."/>
            <person name="Sanseverino W."/>
            <person name="Cavagnaro P."/>
            <person name="Yildiz M."/>
            <person name="Macko-Podgorni A."/>
            <person name="Moranska E."/>
            <person name="Grzebelus E."/>
            <person name="Grzebelus D."/>
            <person name="Ashrafi H."/>
            <person name="Zheng Z."/>
            <person name="Cheng S."/>
            <person name="Spooner D."/>
            <person name="Van Deynze A."/>
            <person name="Simon P."/>
        </authorList>
    </citation>
    <scope>NUCLEOTIDE SEQUENCE [LARGE SCALE GENOMIC DNA]</scope>
    <source>
        <tissue evidence="6">Leaf</tissue>
    </source>
</reference>
<sequence>MSTDTTDQDYQEIASSSSKNTAPGFSVDDLLTGSHTFRFDRYSRREGFEVGKYLVSDTFTAGGYEWAIALYPSGKKDQYIDYVSLYIRLESEETDVNAVFELMLVDQSGNGKHKIQTQFGRLQEKQPFLMRRRGSQWGFGQYIKKKHLKKLGYLKDDCLVVNCVVGVLASCTDKEIEQAPVSCISDMDQAVMMESCEDTKFLDLESAARVIIEFGAPAQLQGLVNDADRAKFDHYLNAVDEIQQSIKTGQVSDYEAHGTRAMKTLQLVFQGILDCSTSVNQSDTLSSTLDSSSMTSSYGYEQQGGHHASHHELSQEQVYRLCSIVQRLNKGGCLGDCIEVYRISRKSVVDARFLRFSIGRWSVNDLQGLDVEEFAAKIKLWIQVAQKCYHSIFPGERQYYEQIFDGVRAVSYDTCFLAIVEHVAVELNNFADAVSFITSFRKLFAVLDLYKALDVILPEIQKMFYTVASENICQGASNTITSLATLVRKLFSSFEDTVLNEQSNSPPPDGTIHSLTEYAMNYVTRLSQYKESVTDIITSRPTKSLGNQADEQFLEASDRTSSNLHMIWIMMSLKINLMSKSKVYEDSALRYLFIMNNVTYIIKTVKGSPELVEMIGKEYLSKLRKEVLQAAQDYYSSIWHRVLYCLRDDGLSNKFPFYNGISKNSLKDRFKTFNSTFEEVCQMQSTRLVLDVGLREELQKLILSKLLPVYKAFLEKYGSRVQSERGKERYIKYSSEDLEDKVKKLFSEH</sequence>
<dbReference type="Pfam" id="PF22486">
    <property type="entry name" value="MATH_2"/>
    <property type="match status" value="1"/>
</dbReference>
<evidence type="ECO:0000256" key="3">
    <source>
        <dbReference type="RuleBase" id="RU365026"/>
    </source>
</evidence>
<dbReference type="InterPro" id="IPR004140">
    <property type="entry name" value="Exo70"/>
</dbReference>
<dbReference type="AlphaFoldDB" id="A0A166J3K3"/>
<dbReference type="Pfam" id="PF03081">
    <property type="entry name" value="Exo70_C"/>
    <property type="match status" value="1"/>
</dbReference>
<proteinExistence type="inferred from homology"/>
<dbReference type="PANTHER" id="PTHR12542:SF7">
    <property type="entry name" value="EXOCYST SUBUNIT EXO70 FAMILY PROTEIN"/>
    <property type="match status" value="1"/>
</dbReference>
<dbReference type="STRING" id="79200.A0A166J3K3"/>
<dbReference type="InterPro" id="IPR046364">
    <property type="entry name" value="Exo70_C"/>
</dbReference>
<evidence type="ECO:0000256" key="1">
    <source>
        <dbReference type="ARBA" id="ARBA00006756"/>
    </source>
</evidence>
<dbReference type="InterPro" id="IPR016159">
    <property type="entry name" value="Cullin_repeat-like_dom_sf"/>
</dbReference>
<comment type="similarity">
    <text evidence="1 3">Belongs to the EXO70 family.</text>
</comment>
<keyword evidence="3" id="KW-0653">Protein transport</keyword>
<dbReference type="GO" id="GO:0005546">
    <property type="term" value="F:phosphatidylinositol-4,5-bisphosphate binding"/>
    <property type="evidence" value="ECO:0007669"/>
    <property type="project" value="InterPro"/>
</dbReference>
<dbReference type="GO" id="GO:0006887">
    <property type="term" value="P:exocytosis"/>
    <property type="evidence" value="ECO:0007669"/>
    <property type="project" value="UniProtKB-KW"/>
</dbReference>
<dbReference type="GO" id="GO:0000145">
    <property type="term" value="C:exocyst"/>
    <property type="evidence" value="ECO:0007669"/>
    <property type="project" value="InterPro"/>
</dbReference>
<accession>A0A166J3K3</accession>
<dbReference type="InterPro" id="IPR002083">
    <property type="entry name" value="MATH/TRAF_dom"/>
</dbReference>
<evidence type="ECO:0000259" key="5">
    <source>
        <dbReference type="PROSITE" id="PS50144"/>
    </source>
</evidence>
<evidence type="ECO:0000313" key="6">
    <source>
        <dbReference type="EMBL" id="KZN11755.1"/>
    </source>
</evidence>
<keyword evidence="3" id="KW-0268">Exocytosis</keyword>
<dbReference type="SMART" id="SM00061">
    <property type="entry name" value="MATH"/>
    <property type="match status" value="1"/>
</dbReference>
<dbReference type="CDD" id="cd00121">
    <property type="entry name" value="MATH"/>
    <property type="match status" value="1"/>
</dbReference>
<dbReference type="InterPro" id="IPR008974">
    <property type="entry name" value="TRAF-like"/>
</dbReference>
<dbReference type="Gene3D" id="2.60.210.10">
    <property type="entry name" value="Apoptosis, Tumor Necrosis Factor Receptor Associated Protein 2, Chain A"/>
    <property type="match status" value="1"/>
</dbReference>
<comment type="caution">
    <text evidence="6">The sequence shown here is derived from an EMBL/GenBank/DDBJ whole genome shotgun (WGS) entry which is preliminary data.</text>
</comment>
<dbReference type="PROSITE" id="PS50144">
    <property type="entry name" value="MATH"/>
    <property type="match status" value="1"/>
</dbReference>
<dbReference type="PANTHER" id="PTHR12542">
    <property type="entry name" value="EXOCYST COMPLEX PROTEIN EXO70"/>
    <property type="match status" value="1"/>
</dbReference>
<feature type="compositionally biased region" description="Acidic residues" evidence="4">
    <location>
        <begin position="1"/>
        <end position="10"/>
    </location>
</feature>
<dbReference type="GO" id="GO:0015031">
    <property type="term" value="P:protein transport"/>
    <property type="evidence" value="ECO:0007669"/>
    <property type="project" value="UniProtKB-KW"/>
</dbReference>
<evidence type="ECO:0000256" key="4">
    <source>
        <dbReference type="SAM" id="MobiDB-lite"/>
    </source>
</evidence>
<comment type="function">
    <text evidence="3">Component of the exocyst complex.</text>
</comment>
<dbReference type="EMBL" id="LNRQ01000001">
    <property type="protein sequence ID" value="KZN11755.1"/>
    <property type="molecule type" value="Genomic_DNA"/>
</dbReference>
<name>A0A166J3K3_DAUCS</name>
<dbReference type="SUPFAM" id="SSF74788">
    <property type="entry name" value="Cullin repeat-like"/>
    <property type="match status" value="1"/>
</dbReference>
<dbReference type="SUPFAM" id="SSF49599">
    <property type="entry name" value="TRAF domain-like"/>
    <property type="match status" value="1"/>
</dbReference>
<dbReference type="Gramene" id="KZN11755">
    <property type="protein sequence ID" value="KZN11755"/>
    <property type="gene ID" value="DCAR_004411"/>
</dbReference>
<evidence type="ECO:0000256" key="2">
    <source>
        <dbReference type="ARBA" id="ARBA00022448"/>
    </source>
</evidence>
<dbReference type="Gene3D" id="1.20.1280.170">
    <property type="entry name" value="Exocyst complex component Exo70"/>
    <property type="match status" value="1"/>
</dbReference>
<keyword evidence="2 3" id="KW-0813">Transport</keyword>
<organism evidence="6">
    <name type="scientific">Daucus carota subsp. sativus</name>
    <name type="common">Carrot</name>
    <dbReference type="NCBI Taxonomy" id="79200"/>
    <lineage>
        <taxon>Eukaryota</taxon>
        <taxon>Viridiplantae</taxon>
        <taxon>Streptophyta</taxon>
        <taxon>Embryophyta</taxon>
        <taxon>Tracheophyta</taxon>
        <taxon>Spermatophyta</taxon>
        <taxon>Magnoliopsida</taxon>
        <taxon>eudicotyledons</taxon>
        <taxon>Gunneridae</taxon>
        <taxon>Pentapetalae</taxon>
        <taxon>asterids</taxon>
        <taxon>campanulids</taxon>
        <taxon>Apiales</taxon>
        <taxon>Apiaceae</taxon>
        <taxon>Apioideae</taxon>
        <taxon>Scandiceae</taxon>
        <taxon>Daucinae</taxon>
        <taxon>Daucus</taxon>
        <taxon>Daucus sect. Daucus</taxon>
    </lineage>
</organism>
<gene>
    <name evidence="6" type="ORF">DCAR_004411</name>
</gene>